<sequence length="117" mass="13198">MAIAGYCAHKRRSATPRRFCAGSMDRRTCDACCCPGRSGACWPSAKRPRPRDTRMQQHHHKTQVMPTSETYFNATQGENDEQGRQQGNTKKARGPRSSLRQAHQPQQGAHHPSVQRQ</sequence>
<reference evidence="3" key="1">
    <citation type="submission" date="2016-06" db="EMBL/GenBank/DDBJ databases">
        <authorList>
            <person name="McIlroy S.J."/>
            <person name="Karst S.M."/>
            <person name="Albertsen M."/>
        </authorList>
    </citation>
    <scope>NUCLEOTIDE SEQUENCE [LARGE SCALE GENOMIC DNA]</scope>
</reference>
<dbReference type="Proteomes" id="UP000199169">
    <property type="component" value="Unassembled WGS sequence"/>
</dbReference>
<evidence type="ECO:0000313" key="2">
    <source>
        <dbReference type="EMBL" id="SBT09112.1"/>
    </source>
</evidence>
<accession>A0A1A8XWV7</accession>
<proteinExistence type="predicted"/>
<evidence type="ECO:0000313" key="3">
    <source>
        <dbReference type="Proteomes" id="UP000199169"/>
    </source>
</evidence>
<dbReference type="AlphaFoldDB" id="A0A1A8XWV7"/>
<gene>
    <name evidence="2" type="ORF">ACCAA_670039</name>
</gene>
<name>A0A1A8XWV7_9PROT</name>
<feature type="compositionally biased region" description="Polar residues" evidence="1">
    <location>
        <begin position="64"/>
        <end position="77"/>
    </location>
</feature>
<organism evidence="2 3">
    <name type="scientific">Candidatus Accumulibacter aalborgensis</name>
    <dbReference type="NCBI Taxonomy" id="1860102"/>
    <lineage>
        <taxon>Bacteria</taxon>
        <taxon>Pseudomonadati</taxon>
        <taxon>Pseudomonadota</taxon>
        <taxon>Betaproteobacteria</taxon>
        <taxon>Candidatus Accumulibacter</taxon>
    </lineage>
</organism>
<protein>
    <submittedName>
        <fullName evidence="2">Uncharacterized protein</fullName>
    </submittedName>
</protein>
<dbReference type="EMBL" id="FLQX01000146">
    <property type="protein sequence ID" value="SBT09112.1"/>
    <property type="molecule type" value="Genomic_DNA"/>
</dbReference>
<feature type="compositionally biased region" description="Low complexity" evidence="1">
    <location>
        <begin position="101"/>
        <end position="117"/>
    </location>
</feature>
<evidence type="ECO:0000256" key="1">
    <source>
        <dbReference type="SAM" id="MobiDB-lite"/>
    </source>
</evidence>
<keyword evidence="3" id="KW-1185">Reference proteome</keyword>
<dbReference type="STRING" id="1860102.ACCAA_670039"/>
<feature type="region of interest" description="Disordered" evidence="1">
    <location>
        <begin position="43"/>
        <end position="117"/>
    </location>
</feature>